<dbReference type="PANTHER" id="PTHR42705:SF2">
    <property type="entry name" value="BIFUNCTIONAL NON-HOMOLOGOUS END JOINING PROTEIN LIGD"/>
    <property type="match status" value="1"/>
</dbReference>
<dbReference type="InterPro" id="IPR014145">
    <property type="entry name" value="LigD_pol_dom"/>
</dbReference>
<reference evidence="2" key="2">
    <citation type="submission" date="2021-08" db="EMBL/GenBank/DDBJ databases">
        <authorList>
            <person name="Dalcin Martins P."/>
        </authorList>
    </citation>
    <scope>NUCLEOTIDE SEQUENCE</scope>
    <source>
        <strain evidence="2">MAG_39</strain>
    </source>
</reference>
<dbReference type="Pfam" id="PF21686">
    <property type="entry name" value="LigD_Prim-Pol"/>
    <property type="match status" value="1"/>
</dbReference>
<dbReference type="Proteomes" id="UP000705867">
    <property type="component" value="Unassembled WGS sequence"/>
</dbReference>
<name>A0A953LVM7_9BACT</name>
<evidence type="ECO:0000313" key="3">
    <source>
        <dbReference type="Proteomes" id="UP000705867"/>
    </source>
</evidence>
<evidence type="ECO:0000313" key="2">
    <source>
        <dbReference type="EMBL" id="MBZ0155026.1"/>
    </source>
</evidence>
<evidence type="ECO:0000259" key="1">
    <source>
        <dbReference type="Pfam" id="PF21686"/>
    </source>
</evidence>
<feature type="domain" description="DNA ligase D polymerase" evidence="1">
    <location>
        <begin position="2"/>
        <end position="135"/>
    </location>
</feature>
<protein>
    <recommendedName>
        <fullName evidence="1">DNA ligase D polymerase domain-containing protein</fullName>
    </recommendedName>
</protein>
<comment type="caution">
    <text evidence="2">The sequence shown here is derived from an EMBL/GenBank/DDBJ whole genome shotgun (WGS) entry which is preliminary data.</text>
</comment>
<sequence>MAAAVTREILEGAGAASFCKTSGATGLHVYVPLDAQYEYLQVQQFAKIVNMLVNYRLPDTTSIERTPCKRYHKVYLDYLQNRRGQTMVAPYSVRPRRGAPVCAPLQWDEVNEELDPMRFTMKTTMKRVGQTGDLWKGVLGPGADLHACLVLLEKMFAAV</sequence>
<proteinExistence type="predicted"/>
<organism evidence="2 3">
    <name type="scientific">Candidatus Nitrobium versatile</name>
    <dbReference type="NCBI Taxonomy" id="2884831"/>
    <lineage>
        <taxon>Bacteria</taxon>
        <taxon>Pseudomonadati</taxon>
        <taxon>Nitrospirota</taxon>
        <taxon>Nitrospiria</taxon>
        <taxon>Nitrospirales</taxon>
        <taxon>Nitrospiraceae</taxon>
        <taxon>Candidatus Nitrobium</taxon>
    </lineage>
</organism>
<reference evidence="2" key="1">
    <citation type="journal article" date="2021" name="bioRxiv">
        <title>Unraveling nitrogen, sulfur and carbon metabolic pathways and microbial community transcriptional responses to substrate deprivation and toxicity stresses in a bioreactor mimicking anoxic brackish coastal sediment conditions.</title>
        <authorList>
            <person name="Martins P.D."/>
            <person name="Echeveste M.J."/>
            <person name="Arshad A."/>
            <person name="Kurth J."/>
            <person name="Ouboter H."/>
            <person name="Jetten M.S.M."/>
            <person name="Welte C.U."/>
        </authorList>
    </citation>
    <scope>NUCLEOTIDE SEQUENCE</scope>
    <source>
        <strain evidence="2">MAG_39</strain>
    </source>
</reference>
<dbReference type="PANTHER" id="PTHR42705">
    <property type="entry name" value="BIFUNCTIONAL NON-HOMOLOGOUS END JOINING PROTEIN LIGD"/>
    <property type="match status" value="1"/>
</dbReference>
<dbReference type="InterPro" id="IPR052171">
    <property type="entry name" value="NHEJ_LigD"/>
</dbReference>
<gene>
    <name evidence="2" type="ORF">K8I29_02280</name>
</gene>
<dbReference type="AlphaFoldDB" id="A0A953LVM7"/>
<dbReference type="Gene3D" id="3.90.920.10">
    <property type="entry name" value="DNA primase, PRIM domain"/>
    <property type="match status" value="1"/>
</dbReference>
<accession>A0A953LVM7</accession>
<dbReference type="EMBL" id="JAIOIV010000017">
    <property type="protein sequence ID" value="MBZ0155026.1"/>
    <property type="molecule type" value="Genomic_DNA"/>
</dbReference>